<feature type="transmembrane region" description="Helical" evidence="9">
    <location>
        <begin position="405"/>
        <end position="432"/>
    </location>
</feature>
<dbReference type="GO" id="GO:0015031">
    <property type="term" value="P:protein transport"/>
    <property type="evidence" value="ECO:0007669"/>
    <property type="project" value="UniProtKB-KW"/>
</dbReference>
<dbReference type="InterPro" id="IPR004813">
    <property type="entry name" value="OPT"/>
</dbReference>
<evidence type="ECO:0000256" key="6">
    <source>
        <dbReference type="ARBA" id="ARBA00022927"/>
    </source>
</evidence>
<evidence type="ECO:0000256" key="5">
    <source>
        <dbReference type="ARBA" id="ARBA00022856"/>
    </source>
</evidence>
<evidence type="ECO:0000256" key="1">
    <source>
        <dbReference type="ARBA" id="ARBA00004141"/>
    </source>
</evidence>
<dbReference type="InterPro" id="IPR004648">
    <property type="entry name" value="Oligpept_transpt"/>
</dbReference>
<feature type="transmembrane region" description="Helical" evidence="9">
    <location>
        <begin position="642"/>
        <end position="663"/>
    </location>
</feature>
<feature type="transmembrane region" description="Helical" evidence="9">
    <location>
        <begin position="491"/>
        <end position="518"/>
    </location>
</feature>
<feature type="transmembrane region" description="Helical" evidence="9">
    <location>
        <begin position="538"/>
        <end position="555"/>
    </location>
</feature>
<dbReference type="AlphaFoldDB" id="A0A316V6B7"/>
<organism evidence="10 11">
    <name type="scientific">Meira miltonrushii</name>
    <dbReference type="NCBI Taxonomy" id="1280837"/>
    <lineage>
        <taxon>Eukaryota</taxon>
        <taxon>Fungi</taxon>
        <taxon>Dikarya</taxon>
        <taxon>Basidiomycota</taxon>
        <taxon>Ustilaginomycotina</taxon>
        <taxon>Exobasidiomycetes</taxon>
        <taxon>Exobasidiales</taxon>
        <taxon>Brachybasidiaceae</taxon>
        <taxon>Meira</taxon>
    </lineage>
</organism>
<keyword evidence="8 9" id="KW-0472">Membrane</keyword>
<feature type="transmembrane region" description="Helical" evidence="9">
    <location>
        <begin position="222"/>
        <end position="241"/>
    </location>
</feature>
<dbReference type="Proteomes" id="UP000245771">
    <property type="component" value="Unassembled WGS sequence"/>
</dbReference>
<protein>
    <submittedName>
        <fullName evidence="10">Small oligopeptide transporter</fullName>
    </submittedName>
</protein>
<gene>
    <name evidence="10" type="ORF">FA14DRAFT_168064</name>
</gene>
<evidence type="ECO:0000256" key="4">
    <source>
        <dbReference type="ARBA" id="ARBA00022692"/>
    </source>
</evidence>
<accession>A0A316V6B7</accession>
<keyword evidence="7 9" id="KW-1133">Transmembrane helix</keyword>
<evidence type="ECO:0000256" key="8">
    <source>
        <dbReference type="ARBA" id="ARBA00023136"/>
    </source>
</evidence>
<dbReference type="InParanoid" id="A0A316V6B7"/>
<dbReference type="GeneID" id="37021907"/>
<comment type="similarity">
    <text evidence="2">Belongs to the oligopeptide OPT transporter family.</text>
</comment>
<evidence type="ECO:0000313" key="10">
    <source>
        <dbReference type="EMBL" id="PWN33139.1"/>
    </source>
</evidence>
<dbReference type="OrthoDB" id="9986677at2759"/>
<sequence>MSTETKEDITPTDEKKIHLVSTDEEAKAAKEVLEQLKKLKRQQLAWDPNLPDEVDNELDEAFDTDDYKERMHIAEELLENSGHSNTIRAWFFGMIFATLGSACNALLSMRNPYIVINTYVVQIIVFPMGVAWAKWLPEGRFRLFGRELMLNPGPFSQKEHALIVIMANACFGGGAAYALEVIIAQRAFYNQHFGYAFEICLAMSNMMLGFGMAGFFNRFLVQPAAMIWPGNLVNTALFTALHDRPIPDPAKTSGWKINRYRFFTYVMIGSFVWFWFPGYMAPFLSYFAWVTWIAPQNVVVNQLFGQATGLSFIPLTFDWTQISGFNFSPLIAPWHAIGNTLIGLVIFIWILTPAMHYSNYAWSDYLPISDPNTYDNTGQIYNVSRIIDPVTFVFDEEKYKAYSPVFLSTTFTLCYGLSFAAISSVLTHTVIYNGKDIWRMLKKFNEIEDDIHSRLMAKYKPVPLSWYMAVFIATFAMAMGITVGFKTHLAAWALILGIFVGFVFFLPIGLIAGTTNIWIGLNVLCEFMIGYMQPGRPLAGMMFKAYGYMALYQGLGFANDMKLGHYIKIPPRVTFTGQMVATAWSAIVQVGMMNWALGNIENICHRDQKDHFSCPNARVFFNSSVIWNLISGRRVFSPGATYSHVLIFFLPGFILPIVFWLIAKKWPKSPAKYLCAPIIYGSLSLIPPATPMNYATWGLVGFIFNKWIKNRWRGWWMQYNYTLSAGLDVGLALSTIFIFCTLQLTKTNFPTWWGNGKAQQTMDLTNTAIRKHVAEGEYFGPRTWS</sequence>
<proteinExistence type="inferred from homology"/>
<comment type="subcellular location">
    <subcellularLocation>
        <location evidence="1">Membrane</location>
        <topology evidence="1">Multi-pass membrane protein</topology>
    </subcellularLocation>
</comment>
<evidence type="ECO:0000313" key="11">
    <source>
        <dbReference type="Proteomes" id="UP000245771"/>
    </source>
</evidence>
<keyword evidence="3" id="KW-0813">Transport</keyword>
<dbReference type="NCBIfam" id="TIGR00728">
    <property type="entry name" value="OPT_sfam"/>
    <property type="match status" value="1"/>
</dbReference>
<evidence type="ECO:0000256" key="7">
    <source>
        <dbReference type="ARBA" id="ARBA00022989"/>
    </source>
</evidence>
<feature type="transmembrane region" description="Helical" evidence="9">
    <location>
        <begin position="161"/>
        <end position="183"/>
    </location>
</feature>
<reference evidence="10 11" key="1">
    <citation type="journal article" date="2018" name="Mol. Biol. Evol.">
        <title>Broad Genomic Sampling Reveals a Smut Pathogenic Ancestry of the Fungal Clade Ustilaginomycotina.</title>
        <authorList>
            <person name="Kijpornyongpan T."/>
            <person name="Mondo S.J."/>
            <person name="Barry K."/>
            <person name="Sandor L."/>
            <person name="Lee J."/>
            <person name="Lipzen A."/>
            <person name="Pangilinan J."/>
            <person name="LaButti K."/>
            <person name="Hainaut M."/>
            <person name="Henrissat B."/>
            <person name="Grigoriev I.V."/>
            <person name="Spatafora J.W."/>
            <person name="Aime M.C."/>
        </authorList>
    </citation>
    <scope>NUCLEOTIDE SEQUENCE [LARGE SCALE GENOMIC DNA]</scope>
    <source>
        <strain evidence="10 11">MCA 3882</strain>
    </source>
</reference>
<feature type="transmembrane region" description="Helical" evidence="9">
    <location>
        <begin position="331"/>
        <end position="352"/>
    </location>
</feature>
<dbReference type="PANTHER" id="PTHR22601">
    <property type="entry name" value="ISP4 LIKE PROTEIN"/>
    <property type="match status" value="1"/>
</dbReference>
<dbReference type="EMBL" id="KZ819604">
    <property type="protein sequence ID" value="PWN33139.1"/>
    <property type="molecule type" value="Genomic_DNA"/>
</dbReference>
<feature type="transmembrane region" description="Helical" evidence="9">
    <location>
        <begin position="114"/>
        <end position="133"/>
    </location>
</feature>
<dbReference type="NCBIfam" id="TIGR00727">
    <property type="entry name" value="ISP4_OPT"/>
    <property type="match status" value="1"/>
</dbReference>
<dbReference type="RefSeq" id="XP_025353441.1">
    <property type="nucleotide sequence ID" value="XM_025500126.1"/>
</dbReference>
<feature type="transmembrane region" description="Helical" evidence="9">
    <location>
        <begin position="195"/>
        <end position="216"/>
    </location>
</feature>
<evidence type="ECO:0000256" key="2">
    <source>
        <dbReference type="ARBA" id="ARBA00008807"/>
    </source>
</evidence>
<feature type="transmembrane region" description="Helical" evidence="9">
    <location>
        <begin position="720"/>
        <end position="744"/>
    </location>
</feature>
<dbReference type="GO" id="GO:0035673">
    <property type="term" value="F:oligopeptide transmembrane transporter activity"/>
    <property type="evidence" value="ECO:0007669"/>
    <property type="project" value="InterPro"/>
</dbReference>
<keyword evidence="6" id="KW-0653">Protein transport</keyword>
<feature type="transmembrane region" description="Helical" evidence="9">
    <location>
        <begin position="262"/>
        <end position="287"/>
    </location>
</feature>
<keyword evidence="4 9" id="KW-0812">Transmembrane</keyword>
<name>A0A316V6B7_9BASI</name>
<keyword evidence="5" id="KW-0571">Peptide transport</keyword>
<evidence type="ECO:0000256" key="9">
    <source>
        <dbReference type="SAM" id="Phobius"/>
    </source>
</evidence>
<feature type="transmembrane region" description="Helical" evidence="9">
    <location>
        <begin position="87"/>
        <end position="107"/>
    </location>
</feature>
<dbReference type="Pfam" id="PF03169">
    <property type="entry name" value="OPT"/>
    <property type="match status" value="1"/>
</dbReference>
<dbReference type="FunCoup" id="A0A316V6B7">
    <property type="interactions" value="7"/>
</dbReference>
<feature type="transmembrane region" description="Helical" evidence="9">
    <location>
        <begin position="464"/>
        <end position="485"/>
    </location>
</feature>
<keyword evidence="11" id="KW-1185">Reference proteome</keyword>
<dbReference type="GO" id="GO:0016020">
    <property type="term" value="C:membrane"/>
    <property type="evidence" value="ECO:0007669"/>
    <property type="project" value="UniProtKB-SubCell"/>
</dbReference>
<evidence type="ECO:0000256" key="3">
    <source>
        <dbReference type="ARBA" id="ARBA00022448"/>
    </source>
</evidence>